<protein>
    <recommendedName>
        <fullName evidence="4">Transmembrane protein</fullName>
    </recommendedName>
</protein>
<dbReference type="AlphaFoldDB" id="A0A160DTL6"/>
<feature type="transmembrane region" description="Helical" evidence="1">
    <location>
        <begin position="102"/>
        <end position="130"/>
    </location>
</feature>
<keyword evidence="1" id="KW-0812">Transmembrane</keyword>
<feature type="transmembrane region" description="Helical" evidence="1">
    <location>
        <begin position="215"/>
        <end position="232"/>
    </location>
</feature>
<evidence type="ECO:0008006" key="4">
    <source>
        <dbReference type="Google" id="ProtNLM"/>
    </source>
</evidence>
<dbReference type="KEGG" id="dko:I596_1291"/>
<sequence>MSHLPATMNPTHEPIAAGWGVAVRWLRHAGTLFRRAPLRFWLLALLPIVVEGLVQLLPTFGVVASKLLTPLASAWVLLMVDRRVRAGTFAPAAAARTAWGRAWSILLLAAVAVLAFAFQVGVAFLLGGAAQAGALATGNLAAITFTRGQLAAVLVSGLLPAAFMFFAAPRVVIDGLGVGAALVENARRLALLWRPVLAYTVAMGALIAGMLWQPWLLLVLLPFGVYVSYAAYRDVFDPAGPATA</sequence>
<feature type="transmembrane region" description="Helical" evidence="1">
    <location>
        <begin position="150"/>
        <end position="168"/>
    </location>
</feature>
<gene>
    <name evidence="2" type="ORF">I596_1291</name>
</gene>
<reference evidence="2 3" key="1">
    <citation type="submission" date="2016-04" db="EMBL/GenBank/DDBJ databases">
        <title>Complete genome sequence of Dokdonella koreensis DS-123T.</title>
        <authorList>
            <person name="Kim J.F."/>
            <person name="Lee H."/>
            <person name="Kwak M.-J."/>
        </authorList>
    </citation>
    <scope>NUCLEOTIDE SEQUENCE [LARGE SCALE GENOMIC DNA]</scope>
    <source>
        <strain evidence="2 3">DS-123</strain>
    </source>
</reference>
<organism evidence="2 3">
    <name type="scientific">Dokdonella koreensis DS-123</name>
    <dbReference type="NCBI Taxonomy" id="1300342"/>
    <lineage>
        <taxon>Bacteria</taxon>
        <taxon>Pseudomonadati</taxon>
        <taxon>Pseudomonadota</taxon>
        <taxon>Gammaproteobacteria</taxon>
        <taxon>Lysobacterales</taxon>
        <taxon>Rhodanobacteraceae</taxon>
        <taxon>Dokdonella</taxon>
    </lineage>
</organism>
<feature type="transmembrane region" description="Helical" evidence="1">
    <location>
        <begin position="63"/>
        <end position="81"/>
    </location>
</feature>
<accession>A0A160DTL6</accession>
<evidence type="ECO:0000256" key="1">
    <source>
        <dbReference type="SAM" id="Phobius"/>
    </source>
</evidence>
<keyword evidence="3" id="KW-1185">Reference proteome</keyword>
<keyword evidence="1" id="KW-1133">Transmembrane helix</keyword>
<dbReference type="OrthoDB" id="9959030at2"/>
<dbReference type="RefSeq" id="WP_150132045.1">
    <property type="nucleotide sequence ID" value="NZ_CP015249.1"/>
</dbReference>
<dbReference type="EMBL" id="CP015249">
    <property type="protein sequence ID" value="ANB17321.1"/>
    <property type="molecule type" value="Genomic_DNA"/>
</dbReference>
<dbReference type="Proteomes" id="UP000076830">
    <property type="component" value="Chromosome"/>
</dbReference>
<evidence type="ECO:0000313" key="3">
    <source>
        <dbReference type="Proteomes" id="UP000076830"/>
    </source>
</evidence>
<keyword evidence="1" id="KW-0472">Membrane</keyword>
<name>A0A160DTL6_9GAMM</name>
<proteinExistence type="predicted"/>
<evidence type="ECO:0000313" key="2">
    <source>
        <dbReference type="EMBL" id="ANB17321.1"/>
    </source>
</evidence>
<dbReference type="STRING" id="1300342.I596_1291"/>